<dbReference type="InterPro" id="IPR027417">
    <property type="entry name" value="P-loop_NTPase"/>
</dbReference>
<sequence>MRVLLSVHPTAADGRQPRDLIVTAQPESTVRELADALDHALVGTPGGELPEQPLKLVVARQDDVREPRRPSPSLWTGSTRLDPGARLGEGAVHDGMVLGLGGPANLPDDDEPDGVVELRVVSGPGAGAVHRLGLGRYTIGGADADVRLEEQEAGALVDLVVFSGGRAVLSPRDEAVDRLMEPAPLRKHALPGPLVLGLKREPVLERRRGSRRSRKKDETDAETVNTLEEQQPDAPRSFLELDRRALQPDTVWEDGAVLSVGHSQLVIGPVPTADAVATPTPGEPTIDFNRPPRLARPTRERVFTLPREPQQPRKPPFPFALLLSPLVMGGGLYLMTHRTTTLLFVLLSPLMMLANRMQGRSSRKRVYRDEVRRYRQQKAATESAAHRALLEERGLRRLDSPDPAEVLLRATGPRSGLWERRPSDPDWLDLRLGTADVPSEVVLQDPTRASYEEPLRWTVPDVPVTLGLGRLGAVGVAGEKRHRVAAWLVAQASVLHSPAELDLVILTDPGRQDPGRSEWDWARWLPHLRTPEGVGARARVGLDEETVTRRINELLETIESGPAEGISGRPGRILVVLDGARALRLAPGMVRILRDGPQHGIHLLCLDTDRTALPEECRAVVATGPGPVTLAETDRDEIEQVNLDLVPAGWCERVARALAPIRDVSAAAAEGSIPTSSRFLDVVGMPEPNGQSVLEAWQRVGRTTRAIIGEDAEGLFAVDIRADGPHALVAGTTGSGKSELLQTLIASLCVGNSPDDMTFVLIDYKGGAAFKDCSRLPHTVGMVTDLDGHLTARALESLGAELRRRELQLARADAKDIEDYVAAMKPGDEPMPRLMIIIDEFAALVAELPDFVTGLVDIARRGRSLGVHLVLATQRPAGVVSAEIKSNTNLRIALRVTDEADSDDVIESAASAQIPPSIPGRAYARLGHASLRQFQAARVGGRPRGALPQAALRTSALTLAEMSRPEAAAPQLEEDVSIPTDLATLVDAMNRAHEETGRPTPHSPWLAPLPENVTLDQLEERQDAETSGADATQTSDDETATPEAEAELRARGLLPPLILGLEDIPSEQAQRVMSWDYTRAGHLGVAGAARSGRSSLLRALAVAAARTASPEDLHMYGIDAGTGALLPLVSLPHTGAVVTRDQPERLRRLTDLLSKEVSRRQQALAVAGFASITEQRAAVTPSERMPYLLLLLDRWDGFKAAFEQVDNGLLLDRMETLLREGPAAGLRVVISGDRGTFRGRMGMMLEDRIVLRMPAAEDFELVGMRSRDVPQSMPPGRAFRSGTSVREVQLALLDADAAGTAQVAAVHREGEEAKQRWGKIPAARRPARVDELPLAITTADALALGPRPTPGEFALAVGGDTLSMLPLRMDEVGNGVLVTGPRRSGKSTALCFGLRTALDGGAPVILVLARRSPVSEFRNHPRVVGVLDSSAKADDLRKLLQVHGTQTLVVVDDYDVLGNDHVLVKVFEEHVKACRDQSGGVLVASGVDELTGMYRGLMTLIKRNRTGLILAPRSSQDGEVLSARLPRSVGQPVPLGRGILVRSGTWAWAQVPSGGSAG</sequence>
<reference evidence="7" key="1">
    <citation type="submission" date="2016-09" db="EMBL/GenBank/DDBJ databases">
        <authorList>
            <person name="Strepis N."/>
        </authorList>
    </citation>
    <scope>NUCLEOTIDE SEQUENCE [LARGE SCALE GENOMIC DNA]</scope>
</reference>
<dbReference type="InterPro" id="IPR050206">
    <property type="entry name" value="FtsK/SpoIIIE/SftA"/>
</dbReference>
<dbReference type="EMBL" id="FQTT01000013">
    <property type="protein sequence ID" value="SHE26313.1"/>
    <property type="molecule type" value="Genomic_DNA"/>
</dbReference>
<organism evidence="6 7">
    <name type="scientific">Actinomyces glycerinitolerans</name>
    <dbReference type="NCBI Taxonomy" id="1892869"/>
    <lineage>
        <taxon>Bacteria</taxon>
        <taxon>Bacillati</taxon>
        <taxon>Actinomycetota</taxon>
        <taxon>Actinomycetes</taxon>
        <taxon>Actinomycetales</taxon>
        <taxon>Actinomycetaceae</taxon>
        <taxon>Actinomyces</taxon>
    </lineage>
</organism>
<evidence type="ECO:0000256" key="4">
    <source>
        <dbReference type="SAM" id="MobiDB-lite"/>
    </source>
</evidence>
<dbReference type="STRING" id="1892869.ACGLYG10_2563"/>
<dbReference type="SMART" id="SM00382">
    <property type="entry name" value="AAA"/>
    <property type="match status" value="3"/>
</dbReference>
<accession>A0A1M4S260</accession>
<dbReference type="Pfam" id="PF01580">
    <property type="entry name" value="FtsK_SpoIIIE"/>
    <property type="match status" value="2"/>
</dbReference>
<feature type="region of interest" description="Disordered" evidence="4">
    <location>
        <begin position="205"/>
        <end position="237"/>
    </location>
</feature>
<dbReference type="Gene3D" id="3.40.50.300">
    <property type="entry name" value="P-loop containing nucleotide triphosphate hydrolases"/>
    <property type="match status" value="4"/>
</dbReference>
<keyword evidence="7" id="KW-1185">Reference proteome</keyword>
<dbReference type="CDD" id="cd01127">
    <property type="entry name" value="TrwB_TraG_TraD_VirD4"/>
    <property type="match status" value="1"/>
</dbReference>
<evidence type="ECO:0000259" key="5">
    <source>
        <dbReference type="PROSITE" id="PS50901"/>
    </source>
</evidence>
<feature type="domain" description="FtsK" evidence="5">
    <location>
        <begin position="712"/>
        <end position="903"/>
    </location>
</feature>
<dbReference type="GO" id="GO:0003677">
    <property type="term" value="F:DNA binding"/>
    <property type="evidence" value="ECO:0007669"/>
    <property type="project" value="InterPro"/>
</dbReference>
<keyword evidence="1 3" id="KW-0547">Nucleotide-binding</keyword>
<evidence type="ECO:0000313" key="7">
    <source>
        <dbReference type="Proteomes" id="UP000184291"/>
    </source>
</evidence>
<proteinExistence type="predicted"/>
<evidence type="ECO:0000313" key="6">
    <source>
        <dbReference type="EMBL" id="SHE26313.1"/>
    </source>
</evidence>
<dbReference type="PANTHER" id="PTHR22683">
    <property type="entry name" value="SPORULATION PROTEIN RELATED"/>
    <property type="match status" value="1"/>
</dbReference>
<dbReference type="RefSeq" id="WP_073332632.1">
    <property type="nucleotide sequence ID" value="NZ_FQTT01000013.1"/>
</dbReference>
<protein>
    <recommendedName>
        <fullName evidence="5">FtsK domain-containing protein</fullName>
    </recommendedName>
</protein>
<gene>
    <name evidence="6" type="ORF">ACGLYG10_2563</name>
</gene>
<name>A0A1M4S260_9ACTO</name>
<dbReference type="OrthoDB" id="9807790at2"/>
<dbReference type="GO" id="GO:0005524">
    <property type="term" value="F:ATP binding"/>
    <property type="evidence" value="ECO:0007669"/>
    <property type="project" value="UniProtKB-UniRule"/>
</dbReference>
<dbReference type="InterPro" id="IPR002543">
    <property type="entry name" value="FtsK_dom"/>
</dbReference>
<keyword evidence="2 3" id="KW-0067">ATP-binding</keyword>
<evidence type="ECO:0000256" key="3">
    <source>
        <dbReference type="PROSITE-ProRule" id="PRU00289"/>
    </source>
</evidence>
<dbReference type="PROSITE" id="PS50901">
    <property type="entry name" value="FTSK"/>
    <property type="match status" value="2"/>
</dbReference>
<dbReference type="SUPFAM" id="SSF52540">
    <property type="entry name" value="P-loop containing nucleoside triphosphate hydrolases"/>
    <property type="match status" value="3"/>
</dbReference>
<feature type="region of interest" description="Disordered" evidence="4">
    <location>
        <begin position="62"/>
        <end position="82"/>
    </location>
</feature>
<feature type="binding site" evidence="3">
    <location>
        <begin position="731"/>
        <end position="738"/>
    </location>
    <ligand>
        <name>ATP</name>
        <dbReference type="ChEBI" id="CHEBI:30616"/>
    </ligand>
</feature>
<dbReference type="PANTHER" id="PTHR22683:SF1">
    <property type="entry name" value="TYPE VII SECRETION SYSTEM PROTEIN ESSC"/>
    <property type="match status" value="1"/>
</dbReference>
<dbReference type="Proteomes" id="UP000184291">
    <property type="component" value="Unassembled WGS sequence"/>
</dbReference>
<evidence type="ECO:0000256" key="1">
    <source>
        <dbReference type="ARBA" id="ARBA00022741"/>
    </source>
</evidence>
<feature type="binding site" evidence="3">
    <location>
        <begin position="1087"/>
        <end position="1094"/>
    </location>
    <ligand>
        <name>ATP</name>
        <dbReference type="ChEBI" id="CHEBI:30616"/>
    </ligand>
</feature>
<feature type="domain" description="FtsK" evidence="5">
    <location>
        <begin position="1070"/>
        <end position="1264"/>
    </location>
</feature>
<feature type="region of interest" description="Disordered" evidence="4">
    <location>
        <begin position="1021"/>
        <end position="1045"/>
    </location>
</feature>
<dbReference type="InterPro" id="IPR003593">
    <property type="entry name" value="AAA+_ATPase"/>
</dbReference>
<evidence type="ECO:0000256" key="2">
    <source>
        <dbReference type="ARBA" id="ARBA00022840"/>
    </source>
</evidence>